<accession>A0A2S5SSF9</accession>
<dbReference type="InterPro" id="IPR029058">
    <property type="entry name" value="AB_hydrolase_fold"/>
</dbReference>
<gene>
    <name evidence="3" type="ORF">C1704_13775</name>
</gene>
<dbReference type="EMBL" id="PSNX01000013">
    <property type="protein sequence ID" value="PPE65497.1"/>
    <property type="molecule type" value="Genomic_DNA"/>
</dbReference>
<dbReference type="PRINTS" id="PR00111">
    <property type="entry name" value="ABHYDROLASE"/>
</dbReference>
<keyword evidence="4" id="KW-1185">Reference proteome</keyword>
<feature type="region of interest" description="Disordered" evidence="1">
    <location>
        <begin position="1"/>
        <end position="23"/>
    </location>
</feature>
<dbReference type="GO" id="GO:0016020">
    <property type="term" value="C:membrane"/>
    <property type="evidence" value="ECO:0007669"/>
    <property type="project" value="TreeGrafter"/>
</dbReference>
<dbReference type="SUPFAM" id="SSF53474">
    <property type="entry name" value="alpha/beta-Hydrolases"/>
    <property type="match status" value="1"/>
</dbReference>
<evidence type="ECO:0000259" key="2">
    <source>
        <dbReference type="Pfam" id="PF00561"/>
    </source>
</evidence>
<dbReference type="Gene3D" id="3.40.50.1820">
    <property type="entry name" value="alpha/beta hydrolase"/>
    <property type="match status" value="1"/>
</dbReference>
<reference evidence="3 4" key="1">
    <citation type="submission" date="2018-02" db="EMBL/GenBank/DDBJ databases">
        <title>Reclassifiation of [Polyangium] brachysporum DSM 7029 as Guopingzhaonella breviflexa gen. nov., sp. nov., a member of the family Comamonadaceae.</title>
        <authorList>
            <person name="Tang B."/>
        </authorList>
    </citation>
    <scope>NUCLEOTIDE SEQUENCE [LARGE SCALE GENOMIC DNA]</scope>
    <source>
        <strain evidence="3 4">BCRC 80649</strain>
    </source>
</reference>
<evidence type="ECO:0000256" key="1">
    <source>
        <dbReference type="SAM" id="MobiDB-lite"/>
    </source>
</evidence>
<dbReference type="InterPro" id="IPR000073">
    <property type="entry name" value="AB_hydrolase_1"/>
</dbReference>
<feature type="domain" description="AB hydrolase-1" evidence="2">
    <location>
        <begin position="44"/>
        <end position="271"/>
    </location>
</feature>
<dbReference type="InterPro" id="IPR000639">
    <property type="entry name" value="Epox_hydrolase-like"/>
</dbReference>
<protein>
    <submittedName>
        <fullName evidence="3">Alpha/beta hydrolase</fullName>
    </submittedName>
</protein>
<proteinExistence type="predicted"/>
<dbReference type="AlphaFoldDB" id="A0A2S5SSF9"/>
<sequence>MMAMAGSPDSSVHAAMTGPPDASPRFLSIDEGQIAYDDTGGDGPLVLAIPGMGDLRSEYRALRPLLRQAGYRVVTMDIRGHGDTTARWNDYSAHAVGRDALALMDHLNAGPAVILGNSFAAGSALWAAHDAPAQVRAVVLLGPVVRDGRPSWFAKAAVAIGFAGPWRVPFWLAFWNSLFPSRKPADHANAKAALALNLREPGRMEALRTMIGLSKADTTAILARNHVPALVVMGTRDPDFPDPVAEARWLADTLGAESLLVEGAGHYPHLEMPERVAPQLLDFLARVCAP</sequence>
<keyword evidence="3" id="KW-0378">Hydrolase</keyword>
<dbReference type="PANTHER" id="PTHR43798:SF5">
    <property type="entry name" value="MONOACYLGLYCEROL LIPASE ABHD6"/>
    <property type="match status" value="1"/>
</dbReference>
<dbReference type="OrthoDB" id="3663240at2"/>
<dbReference type="Proteomes" id="UP000238605">
    <property type="component" value="Unassembled WGS sequence"/>
</dbReference>
<dbReference type="Pfam" id="PF00561">
    <property type="entry name" value="Abhydrolase_1"/>
    <property type="match status" value="1"/>
</dbReference>
<comment type="caution">
    <text evidence="3">The sequence shown here is derived from an EMBL/GenBank/DDBJ whole genome shotgun (WGS) entry which is preliminary data.</text>
</comment>
<name>A0A2S5SSF9_9BURK</name>
<dbReference type="PRINTS" id="PR00412">
    <property type="entry name" value="EPOXHYDRLASE"/>
</dbReference>
<organism evidence="3 4">
    <name type="scientific">Caldimonas caldifontis</name>
    <dbReference type="NCBI Taxonomy" id="1452508"/>
    <lineage>
        <taxon>Bacteria</taxon>
        <taxon>Pseudomonadati</taxon>
        <taxon>Pseudomonadota</taxon>
        <taxon>Betaproteobacteria</taxon>
        <taxon>Burkholderiales</taxon>
        <taxon>Sphaerotilaceae</taxon>
        <taxon>Caldimonas</taxon>
    </lineage>
</organism>
<dbReference type="GO" id="GO:0047372">
    <property type="term" value="F:monoacylglycerol lipase activity"/>
    <property type="evidence" value="ECO:0007669"/>
    <property type="project" value="TreeGrafter"/>
</dbReference>
<evidence type="ECO:0000313" key="3">
    <source>
        <dbReference type="EMBL" id="PPE65497.1"/>
    </source>
</evidence>
<dbReference type="PANTHER" id="PTHR43798">
    <property type="entry name" value="MONOACYLGLYCEROL LIPASE"/>
    <property type="match status" value="1"/>
</dbReference>
<dbReference type="InterPro" id="IPR050266">
    <property type="entry name" value="AB_hydrolase_sf"/>
</dbReference>
<evidence type="ECO:0000313" key="4">
    <source>
        <dbReference type="Proteomes" id="UP000238605"/>
    </source>
</evidence>
<dbReference type="GO" id="GO:0046464">
    <property type="term" value="P:acylglycerol catabolic process"/>
    <property type="evidence" value="ECO:0007669"/>
    <property type="project" value="TreeGrafter"/>
</dbReference>